<reference evidence="12 13" key="2">
    <citation type="journal article" date="2012" name="Stand. Genomic Sci.">
        <title>Complete genome sequence of the aquatic bacterium Runella slithyformis type strain (LSU 4(T)).</title>
        <authorList>
            <person name="Copeland A."/>
            <person name="Zhang X."/>
            <person name="Misra M."/>
            <person name="Lapidus A."/>
            <person name="Nolan M."/>
            <person name="Lucas S."/>
            <person name="Deshpande S."/>
            <person name="Cheng J.F."/>
            <person name="Tapia R."/>
            <person name="Goodwin L.A."/>
            <person name="Pitluck S."/>
            <person name="Liolios K."/>
            <person name="Pagani I."/>
            <person name="Ivanova N."/>
            <person name="Mikhailova N."/>
            <person name="Pati A."/>
            <person name="Chen A."/>
            <person name="Palaniappan K."/>
            <person name="Land M."/>
            <person name="Hauser L."/>
            <person name="Pan C."/>
            <person name="Jeffries C.D."/>
            <person name="Detter J.C."/>
            <person name="Brambilla E.M."/>
            <person name="Rohde M."/>
            <person name="Djao O.D."/>
            <person name="Goker M."/>
            <person name="Sikorski J."/>
            <person name="Tindall B.J."/>
            <person name="Woyke T."/>
            <person name="Bristow J."/>
            <person name="Eisen J.A."/>
            <person name="Markowitz V."/>
            <person name="Hugenholtz P."/>
            <person name="Kyrpides N.C."/>
            <person name="Klenk H.P."/>
            <person name="Mavromatis K."/>
        </authorList>
    </citation>
    <scope>NUCLEOTIDE SEQUENCE [LARGE SCALE GENOMIC DNA]</scope>
    <source>
        <strain evidence="13">ATCC 29530 / DSM 19594 / LMG 11500 / NCIMB 11436 / LSU 4</strain>
    </source>
</reference>
<comment type="subcellular location">
    <subcellularLocation>
        <location evidence="1 10">Cell membrane</location>
        <topology evidence="1 10">Multi-pass membrane protein</topology>
    </subcellularLocation>
</comment>
<evidence type="ECO:0000256" key="8">
    <source>
        <dbReference type="ARBA" id="ARBA00023010"/>
    </source>
</evidence>
<dbReference type="PANTHER" id="PTHR34182:SF1">
    <property type="entry name" value="PROTEIN-EXPORT MEMBRANE PROTEIN SECG"/>
    <property type="match status" value="1"/>
</dbReference>
<dbReference type="GO" id="GO:0015450">
    <property type="term" value="F:protein-transporting ATPase activity"/>
    <property type="evidence" value="ECO:0007669"/>
    <property type="project" value="UniProtKB-UniRule"/>
</dbReference>
<feature type="transmembrane region" description="Helical" evidence="10">
    <location>
        <begin position="55"/>
        <end position="74"/>
    </location>
</feature>
<keyword evidence="3 10" id="KW-0813">Transport</keyword>
<name>A0A7U3ZP11_RUNSL</name>
<dbReference type="GO" id="GO:0065002">
    <property type="term" value="P:intracellular protein transmembrane transport"/>
    <property type="evidence" value="ECO:0007669"/>
    <property type="project" value="TreeGrafter"/>
</dbReference>
<reference evidence="13" key="1">
    <citation type="submission" date="2011-06" db="EMBL/GenBank/DDBJ databases">
        <title>The complete genome of chromosome of Runella slithyformis DSM 19594.</title>
        <authorList>
            <consortium name="US DOE Joint Genome Institute (JGI-PGF)"/>
            <person name="Lucas S."/>
            <person name="Han J."/>
            <person name="Lapidus A."/>
            <person name="Bruce D."/>
            <person name="Goodwin L."/>
            <person name="Pitluck S."/>
            <person name="Peters L."/>
            <person name="Kyrpides N."/>
            <person name="Mavromatis K."/>
            <person name="Ivanova N."/>
            <person name="Ovchinnikova G."/>
            <person name="Zhang X."/>
            <person name="Misra M."/>
            <person name="Detter J.C."/>
            <person name="Tapia R."/>
            <person name="Han C."/>
            <person name="Land M."/>
            <person name="Hauser L."/>
            <person name="Markowitz V."/>
            <person name="Cheng J.-F."/>
            <person name="Hugenholtz P."/>
            <person name="Woyke T."/>
            <person name="Wu D."/>
            <person name="Tindall B."/>
            <person name="Faehrich R."/>
            <person name="Brambilla E."/>
            <person name="Klenk H.-P."/>
            <person name="Eisen J.A."/>
        </authorList>
    </citation>
    <scope>NUCLEOTIDE SEQUENCE [LARGE SCALE GENOMIC DNA]</scope>
    <source>
        <strain evidence="13">ATCC 29530 / DSM 19594 / LMG 11500 / NCIMB 11436 / LSU 4</strain>
    </source>
</reference>
<dbReference type="EMBL" id="CP002859">
    <property type="protein sequence ID" value="AEI50740.1"/>
    <property type="molecule type" value="Genomic_DNA"/>
</dbReference>
<sequence length="122" mass="12491">MFTVFIVIIAIIAVLLILIVLVQNSKGGGLTGELGGMGATQMFGVKRTTDLLEQITWGLVGAMAILCLVSNLFIGTPQANAGINSVNVEKANQRSVPAVPAAPAPSTTPAPAQQQPAAPAQK</sequence>
<evidence type="ECO:0000256" key="10">
    <source>
        <dbReference type="RuleBase" id="RU365087"/>
    </source>
</evidence>
<evidence type="ECO:0000313" key="13">
    <source>
        <dbReference type="Proteomes" id="UP000000493"/>
    </source>
</evidence>
<dbReference type="RefSeq" id="WP_013930033.1">
    <property type="nucleotide sequence ID" value="NC_015703.1"/>
</dbReference>
<keyword evidence="5 10" id="KW-0812">Transmembrane</keyword>
<evidence type="ECO:0000256" key="4">
    <source>
        <dbReference type="ARBA" id="ARBA00022475"/>
    </source>
</evidence>
<protein>
    <recommendedName>
        <fullName evidence="10">Protein-export membrane protein SecG</fullName>
    </recommendedName>
</protein>
<comment type="similarity">
    <text evidence="2 10">Belongs to the SecG family.</text>
</comment>
<dbReference type="Pfam" id="PF03840">
    <property type="entry name" value="SecG"/>
    <property type="match status" value="1"/>
</dbReference>
<keyword evidence="4 10" id="KW-1003">Cell membrane</keyword>
<evidence type="ECO:0000256" key="6">
    <source>
        <dbReference type="ARBA" id="ARBA00022927"/>
    </source>
</evidence>
<keyword evidence="6 10" id="KW-0653">Protein transport</keyword>
<keyword evidence="9 10" id="KW-0472">Membrane</keyword>
<proteinExistence type="inferred from homology"/>
<dbReference type="NCBIfam" id="TIGR00810">
    <property type="entry name" value="secG"/>
    <property type="match status" value="1"/>
</dbReference>
<organism evidence="12 13">
    <name type="scientific">Runella slithyformis (strain ATCC 29530 / DSM 19594 / LMG 11500 / NCIMB 11436 / LSU 4)</name>
    <dbReference type="NCBI Taxonomy" id="761193"/>
    <lineage>
        <taxon>Bacteria</taxon>
        <taxon>Pseudomonadati</taxon>
        <taxon>Bacteroidota</taxon>
        <taxon>Cytophagia</taxon>
        <taxon>Cytophagales</taxon>
        <taxon>Spirosomataceae</taxon>
        <taxon>Runella</taxon>
    </lineage>
</organism>
<dbReference type="GO" id="GO:0009306">
    <property type="term" value="P:protein secretion"/>
    <property type="evidence" value="ECO:0007669"/>
    <property type="project" value="UniProtKB-UniRule"/>
</dbReference>
<evidence type="ECO:0000256" key="7">
    <source>
        <dbReference type="ARBA" id="ARBA00022989"/>
    </source>
</evidence>
<keyword evidence="7 10" id="KW-1133">Transmembrane helix</keyword>
<dbReference type="InterPro" id="IPR004692">
    <property type="entry name" value="SecG"/>
</dbReference>
<comment type="function">
    <text evidence="10">Involved in protein export. Participates in an early event of protein translocation.</text>
</comment>
<evidence type="ECO:0000256" key="2">
    <source>
        <dbReference type="ARBA" id="ARBA00008445"/>
    </source>
</evidence>
<dbReference type="GO" id="GO:0043952">
    <property type="term" value="P:protein transport by the Sec complex"/>
    <property type="evidence" value="ECO:0007669"/>
    <property type="project" value="TreeGrafter"/>
</dbReference>
<dbReference type="GO" id="GO:0005886">
    <property type="term" value="C:plasma membrane"/>
    <property type="evidence" value="ECO:0007669"/>
    <property type="project" value="UniProtKB-SubCell"/>
</dbReference>
<keyword evidence="8 10" id="KW-0811">Translocation</keyword>
<feature type="compositionally biased region" description="Low complexity" evidence="11">
    <location>
        <begin position="109"/>
        <end position="122"/>
    </location>
</feature>
<evidence type="ECO:0000256" key="1">
    <source>
        <dbReference type="ARBA" id="ARBA00004651"/>
    </source>
</evidence>
<feature type="region of interest" description="Disordered" evidence="11">
    <location>
        <begin position="94"/>
        <end position="122"/>
    </location>
</feature>
<comment type="caution">
    <text evidence="10">Lacks conserved residue(s) required for the propagation of feature annotation.</text>
</comment>
<accession>A0A7U3ZP11</accession>
<evidence type="ECO:0000256" key="11">
    <source>
        <dbReference type="SAM" id="MobiDB-lite"/>
    </source>
</evidence>
<keyword evidence="13" id="KW-1185">Reference proteome</keyword>
<dbReference type="PANTHER" id="PTHR34182">
    <property type="entry name" value="PROTEIN-EXPORT MEMBRANE PROTEIN SECG"/>
    <property type="match status" value="1"/>
</dbReference>
<evidence type="ECO:0000256" key="3">
    <source>
        <dbReference type="ARBA" id="ARBA00022448"/>
    </source>
</evidence>
<evidence type="ECO:0000256" key="5">
    <source>
        <dbReference type="ARBA" id="ARBA00022692"/>
    </source>
</evidence>
<dbReference type="AlphaFoldDB" id="A0A7U3ZP11"/>
<dbReference type="KEGG" id="rsi:Runsl_4411"/>
<evidence type="ECO:0000256" key="9">
    <source>
        <dbReference type="ARBA" id="ARBA00023136"/>
    </source>
</evidence>
<gene>
    <name evidence="12" type="ordered locus">Runsl_4411</name>
</gene>
<dbReference type="PRINTS" id="PR01651">
    <property type="entry name" value="SECGEXPORT"/>
</dbReference>
<dbReference type="Proteomes" id="UP000000493">
    <property type="component" value="Chromosome"/>
</dbReference>
<evidence type="ECO:0000313" key="12">
    <source>
        <dbReference type="EMBL" id="AEI50740.1"/>
    </source>
</evidence>